<dbReference type="SUPFAM" id="SSF55729">
    <property type="entry name" value="Acyl-CoA N-acyltransferases (Nat)"/>
    <property type="match status" value="1"/>
</dbReference>
<evidence type="ECO:0000259" key="1">
    <source>
        <dbReference type="PROSITE" id="PS51186"/>
    </source>
</evidence>
<comment type="caution">
    <text evidence="2">The sequence shown here is derived from an EMBL/GenBank/DDBJ whole genome shotgun (WGS) entry which is preliminary data.</text>
</comment>
<proteinExistence type="predicted"/>
<evidence type="ECO:0000313" key="3">
    <source>
        <dbReference type="Proteomes" id="UP001592581"/>
    </source>
</evidence>
<dbReference type="PROSITE" id="PS51186">
    <property type="entry name" value="GNAT"/>
    <property type="match status" value="1"/>
</dbReference>
<keyword evidence="3" id="KW-1185">Reference proteome</keyword>
<sequence>MTINLSAEPGLTLRPWRAEDLPSLVAAHQDPMMQRFLDNRVTGMAEARVWLAAQEAGWADGTRCSFAVIEDVRAEAGPIGHVVVKRLGLADPGGAGGAGGDGTASGPAEIGYWTATEVRGRGIAPAAVSAVAEWALRQVPRLQLLHSVENHASCRVAEKSGFTFADHLPAHPPRFPDEGHRHVRESTI</sequence>
<organism evidence="2 3">
    <name type="scientific">Streptacidiphilus jeojiensis</name>
    <dbReference type="NCBI Taxonomy" id="3229225"/>
    <lineage>
        <taxon>Bacteria</taxon>
        <taxon>Bacillati</taxon>
        <taxon>Actinomycetota</taxon>
        <taxon>Actinomycetes</taxon>
        <taxon>Kitasatosporales</taxon>
        <taxon>Streptomycetaceae</taxon>
        <taxon>Streptacidiphilus</taxon>
    </lineage>
</organism>
<dbReference type="InterPro" id="IPR016181">
    <property type="entry name" value="Acyl_CoA_acyltransferase"/>
</dbReference>
<dbReference type="RefSeq" id="WP_380568245.1">
    <property type="nucleotide sequence ID" value="NZ_JBEUKS010000016.1"/>
</dbReference>
<protein>
    <submittedName>
        <fullName evidence="2">GNAT family N-acetyltransferase</fullName>
    </submittedName>
</protein>
<evidence type="ECO:0000313" key="2">
    <source>
        <dbReference type="EMBL" id="MFC1443188.1"/>
    </source>
</evidence>
<accession>A0ABV6XYM7</accession>
<dbReference type="EMBL" id="JBEUKS010000016">
    <property type="protein sequence ID" value="MFC1443188.1"/>
    <property type="molecule type" value="Genomic_DNA"/>
</dbReference>
<dbReference type="InterPro" id="IPR000182">
    <property type="entry name" value="GNAT_dom"/>
</dbReference>
<dbReference type="Gene3D" id="3.40.630.30">
    <property type="match status" value="1"/>
</dbReference>
<name>A0ABV6XYM7_9ACTN</name>
<feature type="domain" description="N-acetyltransferase" evidence="1">
    <location>
        <begin position="11"/>
        <end position="188"/>
    </location>
</feature>
<dbReference type="Proteomes" id="UP001592581">
    <property type="component" value="Unassembled WGS sequence"/>
</dbReference>
<dbReference type="InterPro" id="IPR051908">
    <property type="entry name" value="Ribosomal_N-acetyltransferase"/>
</dbReference>
<dbReference type="PANTHER" id="PTHR43441">
    <property type="entry name" value="RIBOSOMAL-PROTEIN-SERINE ACETYLTRANSFERASE"/>
    <property type="match status" value="1"/>
</dbReference>
<gene>
    <name evidence="2" type="ORF">ABUW04_33620</name>
</gene>
<reference evidence="2 3" key="1">
    <citation type="submission" date="2024-06" db="EMBL/GenBank/DDBJ databases">
        <authorList>
            <person name="Lee S.D."/>
        </authorList>
    </citation>
    <scope>NUCLEOTIDE SEQUENCE [LARGE SCALE GENOMIC DNA]</scope>
    <source>
        <strain evidence="2 3">N1-10</strain>
    </source>
</reference>
<dbReference type="Pfam" id="PF13302">
    <property type="entry name" value="Acetyltransf_3"/>
    <property type="match status" value="1"/>
</dbReference>
<dbReference type="PANTHER" id="PTHR43441:SF10">
    <property type="entry name" value="ACETYLTRANSFERASE"/>
    <property type="match status" value="1"/>
</dbReference>